<dbReference type="InterPro" id="IPR016155">
    <property type="entry name" value="Mopterin_synth/thiamin_S_b"/>
</dbReference>
<dbReference type="OrthoDB" id="9797655at2"/>
<evidence type="ECO:0000259" key="2">
    <source>
        <dbReference type="Pfam" id="PF14451"/>
    </source>
</evidence>
<reference evidence="3 4" key="1">
    <citation type="submission" date="2019-05" db="EMBL/GenBank/DDBJ databases">
        <title>Burkholderia sp. DHOD12, isolated from subtropical forest soil.</title>
        <authorList>
            <person name="Gao Z.-H."/>
            <person name="Qiu L.-H."/>
        </authorList>
    </citation>
    <scope>NUCLEOTIDE SEQUENCE [LARGE SCALE GENOMIC DNA]</scope>
    <source>
        <strain evidence="3 4">DHOD12</strain>
    </source>
</reference>
<dbReference type="KEGG" id="tvl:FAZ95_20470"/>
<protein>
    <submittedName>
        <fullName evidence="3">Twitching motility protein PilT</fullName>
    </submittedName>
</protein>
<accession>A0A4P8IS75</accession>
<keyword evidence="4" id="KW-1185">Reference proteome</keyword>
<evidence type="ECO:0000313" key="3">
    <source>
        <dbReference type="EMBL" id="QCP51872.1"/>
    </source>
</evidence>
<dbReference type="InterPro" id="IPR027798">
    <property type="entry name" value="Ub_Mut7C"/>
</dbReference>
<dbReference type="PANTHER" id="PTHR39081:SF1">
    <property type="entry name" value="MUT7-C RNASE DOMAIN-CONTAINING PROTEIN"/>
    <property type="match status" value="1"/>
</dbReference>
<feature type="domain" description="Mut7-C RNAse" evidence="1">
    <location>
        <begin position="99"/>
        <end position="241"/>
    </location>
</feature>
<proteinExistence type="predicted"/>
<name>A0A4P8IS75_9BURK</name>
<dbReference type="RefSeq" id="WP_137334645.1">
    <property type="nucleotide sequence ID" value="NZ_CP040077.1"/>
</dbReference>
<dbReference type="InterPro" id="IPR002782">
    <property type="entry name" value="Mut7-C_RNAse_dom"/>
</dbReference>
<dbReference type="Pfam" id="PF14451">
    <property type="entry name" value="Ub-Mut7C"/>
    <property type="match status" value="1"/>
</dbReference>
<dbReference type="InterPro" id="IPR012675">
    <property type="entry name" value="Beta-grasp_dom_sf"/>
</dbReference>
<dbReference type="EMBL" id="CP040077">
    <property type="protein sequence ID" value="QCP51872.1"/>
    <property type="molecule type" value="Genomic_DNA"/>
</dbReference>
<organism evidence="3 4">
    <name type="scientific">Trinickia violacea</name>
    <dbReference type="NCBI Taxonomy" id="2571746"/>
    <lineage>
        <taxon>Bacteria</taxon>
        <taxon>Pseudomonadati</taxon>
        <taxon>Pseudomonadota</taxon>
        <taxon>Betaproteobacteria</taxon>
        <taxon>Burkholderiales</taxon>
        <taxon>Burkholderiaceae</taxon>
        <taxon>Trinickia</taxon>
    </lineage>
</organism>
<dbReference type="Pfam" id="PF01927">
    <property type="entry name" value="Mut7-C"/>
    <property type="match status" value="1"/>
</dbReference>
<dbReference type="Proteomes" id="UP000298656">
    <property type="component" value="Chromosome 1"/>
</dbReference>
<evidence type="ECO:0000313" key="4">
    <source>
        <dbReference type="Proteomes" id="UP000298656"/>
    </source>
</evidence>
<gene>
    <name evidence="3" type="ORF">FAZ95_20470</name>
</gene>
<dbReference type="PANTHER" id="PTHR39081">
    <property type="entry name" value="MUT7-C DOMAIN-CONTAINING PROTEIN"/>
    <property type="match status" value="1"/>
</dbReference>
<feature type="domain" description="Ubiquitin Mut7-C" evidence="2">
    <location>
        <begin position="5"/>
        <end position="83"/>
    </location>
</feature>
<dbReference type="SUPFAM" id="SSF54285">
    <property type="entry name" value="MoaD/ThiS"/>
    <property type="match status" value="1"/>
</dbReference>
<dbReference type="Gene3D" id="3.10.20.30">
    <property type="match status" value="1"/>
</dbReference>
<evidence type="ECO:0000259" key="1">
    <source>
        <dbReference type="Pfam" id="PF01927"/>
    </source>
</evidence>
<sequence>MAPVTATFRFYEELNDFIARPLRRRSFSCVCPPAATAKHMIEALGVPHTEVELILVNGESVGFERILEDGDRVAVYPKFEALDIRPLLRVRAEPLRMIRFVADAHLGGLAQLLRLAGFDTLYDNHYADAAIEALAAAEQRIVLTRDRELLKRRTITHGCYVRALKPEAQLREIFGRLDLAGSARPFRLCLTCNAPLRRIEKEEVADRAPQGVLERHTQFVTCDVCRRVFWEGSHWRRMRALMDAVVDGVHAVHAAPPAAGGAQ</sequence>
<dbReference type="AlphaFoldDB" id="A0A4P8IS75"/>